<dbReference type="STRING" id="1392247.A0A3N4KRX6"/>
<dbReference type="SMART" id="SM00906">
    <property type="entry name" value="Fungal_trans"/>
    <property type="match status" value="1"/>
</dbReference>
<evidence type="ECO:0000256" key="3">
    <source>
        <dbReference type="ARBA" id="ARBA00022833"/>
    </source>
</evidence>
<keyword evidence="2" id="KW-0479">Metal-binding</keyword>
<dbReference type="InterPro" id="IPR001138">
    <property type="entry name" value="Zn2Cys6_DnaBD"/>
</dbReference>
<feature type="domain" description="Zn(2)-C6 fungal-type" evidence="8">
    <location>
        <begin position="17"/>
        <end position="48"/>
    </location>
</feature>
<evidence type="ECO:0000256" key="1">
    <source>
        <dbReference type="ARBA" id="ARBA00004123"/>
    </source>
</evidence>
<evidence type="ECO:0000256" key="2">
    <source>
        <dbReference type="ARBA" id="ARBA00022723"/>
    </source>
</evidence>
<evidence type="ECO:0000313" key="10">
    <source>
        <dbReference type="Proteomes" id="UP000277580"/>
    </source>
</evidence>
<keyword evidence="5" id="KW-0238">DNA-binding</keyword>
<keyword evidence="7" id="KW-0539">Nucleus</keyword>
<keyword evidence="10" id="KW-1185">Reference proteome</keyword>
<dbReference type="PANTHER" id="PTHR47782:SF2">
    <property type="entry name" value="TRANSCRIPTION FACTOR, PUTATIVE (AFU_ORTHOLOGUE AFUA_4G12570)-RELATED"/>
    <property type="match status" value="1"/>
</dbReference>
<accession>A0A3N4KRX6</accession>
<reference evidence="9 10" key="1">
    <citation type="journal article" date="2018" name="Nat. Ecol. Evol.">
        <title>Pezizomycetes genomes reveal the molecular basis of ectomycorrhizal truffle lifestyle.</title>
        <authorList>
            <person name="Murat C."/>
            <person name="Payen T."/>
            <person name="Noel B."/>
            <person name="Kuo A."/>
            <person name="Morin E."/>
            <person name="Chen J."/>
            <person name="Kohler A."/>
            <person name="Krizsan K."/>
            <person name="Balestrini R."/>
            <person name="Da Silva C."/>
            <person name="Montanini B."/>
            <person name="Hainaut M."/>
            <person name="Levati E."/>
            <person name="Barry K.W."/>
            <person name="Belfiori B."/>
            <person name="Cichocki N."/>
            <person name="Clum A."/>
            <person name="Dockter R.B."/>
            <person name="Fauchery L."/>
            <person name="Guy J."/>
            <person name="Iotti M."/>
            <person name="Le Tacon F."/>
            <person name="Lindquist E.A."/>
            <person name="Lipzen A."/>
            <person name="Malagnac F."/>
            <person name="Mello A."/>
            <person name="Molinier V."/>
            <person name="Miyauchi S."/>
            <person name="Poulain J."/>
            <person name="Riccioni C."/>
            <person name="Rubini A."/>
            <person name="Sitrit Y."/>
            <person name="Splivallo R."/>
            <person name="Traeger S."/>
            <person name="Wang M."/>
            <person name="Zifcakova L."/>
            <person name="Wipf D."/>
            <person name="Zambonelli A."/>
            <person name="Paolocci F."/>
            <person name="Nowrousian M."/>
            <person name="Ottonello S."/>
            <person name="Baldrian P."/>
            <person name="Spatafora J.W."/>
            <person name="Henrissat B."/>
            <person name="Nagy L.G."/>
            <person name="Aury J.M."/>
            <person name="Wincker P."/>
            <person name="Grigoriev I.V."/>
            <person name="Bonfante P."/>
            <person name="Martin F.M."/>
        </authorList>
    </citation>
    <scope>NUCLEOTIDE SEQUENCE [LARGE SCALE GENOMIC DNA]</scope>
    <source>
        <strain evidence="9 10">CCBAS932</strain>
    </source>
</reference>
<dbReference type="InterPro" id="IPR007219">
    <property type="entry name" value="XnlR_reg_dom"/>
</dbReference>
<dbReference type="Pfam" id="PF00172">
    <property type="entry name" value="Zn_clus"/>
    <property type="match status" value="1"/>
</dbReference>
<dbReference type="GO" id="GO:0005634">
    <property type="term" value="C:nucleus"/>
    <property type="evidence" value="ECO:0007669"/>
    <property type="project" value="UniProtKB-SubCell"/>
</dbReference>
<evidence type="ECO:0000313" key="9">
    <source>
        <dbReference type="EMBL" id="RPB13303.1"/>
    </source>
</evidence>
<evidence type="ECO:0000256" key="6">
    <source>
        <dbReference type="ARBA" id="ARBA00023163"/>
    </source>
</evidence>
<dbReference type="InParanoid" id="A0A3N4KRX6"/>
<dbReference type="EMBL" id="ML119123">
    <property type="protein sequence ID" value="RPB13303.1"/>
    <property type="molecule type" value="Genomic_DNA"/>
</dbReference>
<dbReference type="PANTHER" id="PTHR47782">
    <property type="entry name" value="ZN(II)2CYS6 TRANSCRIPTION FACTOR (EUROFUNG)-RELATED"/>
    <property type="match status" value="1"/>
</dbReference>
<dbReference type="Pfam" id="PF04082">
    <property type="entry name" value="Fungal_trans"/>
    <property type="match status" value="1"/>
</dbReference>
<dbReference type="GO" id="GO:0000981">
    <property type="term" value="F:DNA-binding transcription factor activity, RNA polymerase II-specific"/>
    <property type="evidence" value="ECO:0007669"/>
    <property type="project" value="InterPro"/>
</dbReference>
<dbReference type="Proteomes" id="UP000277580">
    <property type="component" value="Unassembled WGS sequence"/>
</dbReference>
<dbReference type="InterPro" id="IPR052202">
    <property type="entry name" value="Yeast_MetPath_Reg"/>
</dbReference>
<dbReference type="AlphaFoldDB" id="A0A3N4KRX6"/>
<organism evidence="9 10">
    <name type="scientific">Morchella conica CCBAS932</name>
    <dbReference type="NCBI Taxonomy" id="1392247"/>
    <lineage>
        <taxon>Eukaryota</taxon>
        <taxon>Fungi</taxon>
        <taxon>Dikarya</taxon>
        <taxon>Ascomycota</taxon>
        <taxon>Pezizomycotina</taxon>
        <taxon>Pezizomycetes</taxon>
        <taxon>Pezizales</taxon>
        <taxon>Morchellaceae</taxon>
        <taxon>Morchella</taxon>
    </lineage>
</organism>
<gene>
    <name evidence="9" type="ORF">P167DRAFT_585675</name>
</gene>
<dbReference type="PROSITE" id="PS50048">
    <property type="entry name" value="ZN2_CY6_FUNGAL_2"/>
    <property type="match status" value="1"/>
</dbReference>
<keyword evidence="4" id="KW-0805">Transcription regulation</keyword>
<comment type="subcellular location">
    <subcellularLocation>
        <location evidence="1">Nucleus</location>
    </subcellularLocation>
</comment>
<dbReference type="SMART" id="SM00066">
    <property type="entry name" value="GAL4"/>
    <property type="match status" value="1"/>
</dbReference>
<dbReference type="CDD" id="cd12148">
    <property type="entry name" value="fungal_TF_MHR"/>
    <property type="match status" value="1"/>
</dbReference>
<dbReference type="Gene3D" id="4.10.240.10">
    <property type="entry name" value="Zn(2)-C6 fungal-type DNA-binding domain"/>
    <property type="match status" value="1"/>
</dbReference>
<protein>
    <recommendedName>
        <fullName evidence="8">Zn(2)-C6 fungal-type domain-containing protein</fullName>
    </recommendedName>
</protein>
<evidence type="ECO:0000256" key="5">
    <source>
        <dbReference type="ARBA" id="ARBA00023125"/>
    </source>
</evidence>
<dbReference type="GO" id="GO:0006351">
    <property type="term" value="P:DNA-templated transcription"/>
    <property type="evidence" value="ECO:0007669"/>
    <property type="project" value="InterPro"/>
</dbReference>
<dbReference type="InterPro" id="IPR036864">
    <property type="entry name" value="Zn2-C6_fun-type_DNA-bd_sf"/>
</dbReference>
<keyword evidence="3" id="KW-0862">Zinc</keyword>
<dbReference type="SUPFAM" id="SSF57701">
    <property type="entry name" value="Zn2/Cys6 DNA-binding domain"/>
    <property type="match status" value="1"/>
</dbReference>
<proteinExistence type="predicted"/>
<dbReference type="CDD" id="cd00067">
    <property type="entry name" value="GAL4"/>
    <property type="match status" value="1"/>
</dbReference>
<sequence>MDSLSSPLLRVSRPVSACSRCRSAKVKCDGKLPACTACEKSGKVHECTGGGDQFARGKERSYMASLESRVEKLEKKLAAMDGRRGSVSMLESQYEPQTVIGQTEETPAVTSNKPGKRDDENEIEELVADLGYMAINATTRDFYGFTKSMTFAKLMLKASAASKVIESKPKAGLPERHVATQLIQHYFDKIFTTLPCLNESSFFGAVNSVYRDEAACSPFDVYTVYMVLAIGTMSLSKRRESVAAHNAACFVKSALEHADSVISPSGVTGVQATLLLVQYSMLEPAHFNSWYLIGTASRIMIDIGLHQEPLKNSRKKSDVDLRRRIFYCVYTLDRSISMVLQRPVTFSDDSVLVELPRAANPDVAKRIYVRGTLTPMIAATKLFELRKLQSEWYQNLHLSGNIPIEDPKPYFRQRTEMLKVWKDTMPESINQSTKDWLYLEWYYLNVYVAAPCPKIPRPCDEAMVQIFNNCVNYARRFRNILQDSNARFVYTYHDALRTYFIGNNFLHAVWHSEHALIDDSNIESALETIKAITFVLTSMIVRWQEVETLRDRFREESTYMISRRFQQKLENLVTPPESVISAPHFPYEWSLPVTDSSQPEYNPSAHIATADFGNVAFYRYG</sequence>
<dbReference type="GO" id="GO:0043565">
    <property type="term" value="F:sequence-specific DNA binding"/>
    <property type="evidence" value="ECO:0007669"/>
    <property type="project" value="TreeGrafter"/>
</dbReference>
<evidence type="ECO:0000259" key="8">
    <source>
        <dbReference type="PROSITE" id="PS50048"/>
    </source>
</evidence>
<name>A0A3N4KRX6_9PEZI</name>
<dbReference type="PROSITE" id="PS00463">
    <property type="entry name" value="ZN2_CY6_FUNGAL_1"/>
    <property type="match status" value="1"/>
</dbReference>
<dbReference type="OrthoDB" id="5319458at2759"/>
<evidence type="ECO:0000256" key="7">
    <source>
        <dbReference type="ARBA" id="ARBA00023242"/>
    </source>
</evidence>
<dbReference type="GO" id="GO:0045944">
    <property type="term" value="P:positive regulation of transcription by RNA polymerase II"/>
    <property type="evidence" value="ECO:0007669"/>
    <property type="project" value="TreeGrafter"/>
</dbReference>
<dbReference type="GO" id="GO:0008270">
    <property type="term" value="F:zinc ion binding"/>
    <property type="evidence" value="ECO:0007669"/>
    <property type="project" value="InterPro"/>
</dbReference>
<evidence type="ECO:0000256" key="4">
    <source>
        <dbReference type="ARBA" id="ARBA00023015"/>
    </source>
</evidence>
<keyword evidence="6" id="KW-0804">Transcription</keyword>